<gene>
    <name evidence="1" type="ORF">SDC9_87389</name>
</gene>
<reference evidence="1" key="1">
    <citation type="submission" date="2019-08" db="EMBL/GenBank/DDBJ databases">
        <authorList>
            <person name="Kucharzyk K."/>
            <person name="Murdoch R.W."/>
            <person name="Higgins S."/>
            <person name="Loffler F."/>
        </authorList>
    </citation>
    <scope>NUCLEOTIDE SEQUENCE</scope>
</reference>
<accession>A0A644ZLJ1</accession>
<sequence length="126" mass="14307">MRTVCNGLDEFLELVMFQLIQHDGQENRHWKTEDKLREAQRERVLDQGPELIGVEEALKLLESHPGTAGNAACCDVILEGDLHAIHGQIVKYEVIGDGQQAQYQELPVADPHPLKRFHTLILYCHS</sequence>
<organism evidence="1">
    <name type="scientific">bioreactor metagenome</name>
    <dbReference type="NCBI Taxonomy" id="1076179"/>
    <lineage>
        <taxon>unclassified sequences</taxon>
        <taxon>metagenomes</taxon>
        <taxon>ecological metagenomes</taxon>
    </lineage>
</organism>
<proteinExistence type="predicted"/>
<protein>
    <submittedName>
        <fullName evidence="1">Uncharacterized protein</fullName>
    </submittedName>
</protein>
<name>A0A644ZLJ1_9ZZZZ</name>
<evidence type="ECO:0000313" key="1">
    <source>
        <dbReference type="EMBL" id="MPM40741.1"/>
    </source>
</evidence>
<dbReference type="AlphaFoldDB" id="A0A644ZLJ1"/>
<comment type="caution">
    <text evidence="1">The sequence shown here is derived from an EMBL/GenBank/DDBJ whole genome shotgun (WGS) entry which is preliminary data.</text>
</comment>
<dbReference type="EMBL" id="VSSQ01009110">
    <property type="protein sequence ID" value="MPM40741.1"/>
    <property type="molecule type" value="Genomic_DNA"/>
</dbReference>